<evidence type="ECO:0000256" key="1">
    <source>
        <dbReference type="ARBA" id="ARBA00006484"/>
    </source>
</evidence>
<dbReference type="Gene3D" id="3.40.50.720">
    <property type="entry name" value="NAD(P)-binding Rossmann-like Domain"/>
    <property type="match status" value="1"/>
</dbReference>
<evidence type="ECO:0000256" key="2">
    <source>
        <dbReference type="ARBA" id="ARBA00023002"/>
    </source>
</evidence>
<dbReference type="FunFam" id="3.40.50.720:FF:000173">
    <property type="entry name" value="3-oxoacyl-[acyl-carrier protein] reductase"/>
    <property type="match status" value="1"/>
</dbReference>
<keyword evidence="2" id="KW-0560">Oxidoreductase</keyword>
<comment type="similarity">
    <text evidence="1">Belongs to the short-chain dehydrogenases/reductases (SDR) family.</text>
</comment>
<dbReference type="STRING" id="252305.OB2597_20796"/>
<keyword evidence="4" id="KW-1185">Reference proteome</keyword>
<dbReference type="HOGENOM" id="CLU_010194_1_2_5"/>
<dbReference type="OrthoDB" id="9780084at2"/>
<dbReference type="SUPFAM" id="SSF51735">
    <property type="entry name" value="NAD(P)-binding Rossmann-fold domains"/>
    <property type="match status" value="1"/>
</dbReference>
<accession>A3U1B9</accession>
<protein>
    <submittedName>
        <fullName evidence="3">3-oxoacyl-[acyl-carrier protein] reductase</fullName>
    </submittedName>
</protein>
<evidence type="ECO:0000313" key="4">
    <source>
        <dbReference type="Proteomes" id="UP000004318"/>
    </source>
</evidence>
<dbReference type="InterPro" id="IPR036291">
    <property type="entry name" value="NAD(P)-bd_dom_sf"/>
</dbReference>
<dbReference type="InterPro" id="IPR002347">
    <property type="entry name" value="SDR_fam"/>
</dbReference>
<dbReference type="GO" id="GO:0016491">
    <property type="term" value="F:oxidoreductase activity"/>
    <property type="evidence" value="ECO:0007669"/>
    <property type="project" value="UniProtKB-KW"/>
</dbReference>
<dbReference type="PANTHER" id="PTHR42879">
    <property type="entry name" value="3-OXOACYL-(ACYL-CARRIER-PROTEIN) REDUCTASE"/>
    <property type="match status" value="1"/>
</dbReference>
<dbReference type="EMBL" id="AAMO01000009">
    <property type="protein sequence ID" value="EAQ02102.1"/>
    <property type="molecule type" value="Genomic_DNA"/>
</dbReference>
<dbReference type="Proteomes" id="UP000004318">
    <property type="component" value="Unassembled WGS sequence"/>
</dbReference>
<comment type="caution">
    <text evidence="3">The sequence shown here is derived from an EMBL/GenBank/DDBJ whole genome shotgun (WGS) entry which is preliminary data.</text>
</comment>
<dbReference type="InterPro" id="IPR050259">
    <property type="entry name" value="SDR"/>
</dbReference>
<proteinExistence type="inferred from homology"/>
<dbReference type="RefSeq" id="WP_009804100.1">
    <property type="nucleotide sequence ID" value="NZ_AAMO01000009.1"/>
</dbReference>
<dbReference type="PRINTS" id="PR00081">
    <property type="entry name" value="GDHRDH"/>
</dbReference>
<name>A3U1B9_PSEBH</name>
<evidence type="ECO:0000313" key="3">
    <source>
        <dbReference type="EMBL" id="EAQ02102.1"/>
    </source>
</evidence>
<gene>
    <name evidence="3" type="ORF">OB2597_20796</name>
</gene>
<organism evidence="3 4">
    <name type="scientific">Pseudooceanicola batsensis (strain ATCC BAA-863 / DSM 15984 / KCTC 12145 / HTCC2597)</name>
    <name type="common">Oceanicola batsensis</name>
    <dbReference type="NCBI Taxonomy" id="252305"/>
    <lineage>
        <taxon>Bacteria</taxon>
        <taxon>Pseudomonadati</taxon>
        <taxon>Pseudomonadota</taxon>
        <taxon>Alphaproteobacteria</taxon>
        <taxon>Rhodobacterales</taxon>
        <taxon>Paracoccaceae</taxon>
        <taxon>Pseudooceanicola</taxon>
    </lineage>
</organism>
<sequence length="248" mass="25260">MITKRTALVTGAARGIGLSIATDLAEKGHRVILADILPEVEAVARDLSGDTHGKIVDLSQLGTIGSVVAGLTKVHGPIGVLVNNAGISPKCDGKRASFETLTLAEWQSVLDVNLSAAFLLCQAVLPGMRQQGWGRIVNMASQAARTRSLVAGFHYAASKAGLVGLSRTLAAEVGSDGITVNCIAPGRIDTPMAAEAGAAVNAAYVQTIPAGRIGTPEDVAAAAAYFASDEAGFVTGTVLDVNGGHFMG</sequence>
<dbReference type="AlphaFoldDB" id="A3U1B9"/>
<dbReference type="PANTHER" id="PTHR42879:SF2">
    <property type="entry name" value="3-OXOACYL-[ACYL-CARRIER-PROTEIN] REDUCTASE FABG"/>
    <property type="match status" value="1"/>
</dbReference>
<dbReference type="Pfam" id="PF13561">
    <property type="entry name" value="adh_short_C2"/>
    <property type="match status" value="1"/>
</dbReference>
<dbReference type="PRINTS" id="PR00080">
    <property type="entry name" value="SDRFAMILY"/>
</dbReference>
<dbReference type="NCBIfam" id="NF009466">
    <property type="entry name" value="PRK12826.1-2"/>
    <property type="match status" value="1"/>
</dbReference>
<reference evidence="3 4" key="1">
    <citation type="journal article" date="2010" name="J. Bacteriol.">
        <title>Genome sequences of Oceanicola granulosus HTCC2516(T) and Oceanicola batsensis HTCC2597(TDelta).</title>
        <authorList>
            <person name="Thrash J.C."/>
            <person name="Cho J.C."/>
            <person name="Vergin K.L."/>
            <person name="Giovannoni S.J."/>
        </authorList>
    </citation>
    <scope>NUCLEOTIDE SEQUENCE [LARGE SCALE GENOMIC DNA]</scope>
    <source>
        <strain evidence="4">ATCC BAA-863 / DSM 15984 / KCTC 12145 / HTCC2597</strain>
    </source>
</reference>